<dbReference type="InterPro" id="IPR013087">
    <property type="entry name" value="Znf_C2H2_type"/>
</dbReference>
<accession>A0A182T7Z2</accession>
<evidence type="ECO:0000256" key="3">
    <source>
        <dbReference type="ARBA" id="ARBA00022771"/>
    </source>
</evidence>
<dbReference type="PROSITE" id="PS00028">
    <property type="entry name" value="ZINC_FINGER_C2H2_1"/>
    <property type="match status" value="5"/>
</dbReference>
<proteinExistence type="predicted"/>
<dbReference type="Pfam" id="PF00096">
    <property type="entry name" value="zf-C2H2"/>
    <property type="match status" value="2"/>
</dbReference>
<keyword evidence="8" id="KW-1185">Reference proteome</keyword>
<evidence type="ECO:0000313" key="8">
    <source>
        <dbReference type="Proteomes" id="UP000075901"/>
    </source>
</evidence>
<evidence type="ECO:0000256" key="2">
    <source>
        <dbReference type="ARBA" id="ARBA00022737"/>
    </source>
</evidence>
<feature type="domain" description="C2H2-type" evidence="6">
    <location>
        <begin position="276"/>
        <end position="304"/>
    </location>
</feature>
<dbReference type="PROSITE" id="PS50157">
    <property type="entry name" value="ZINC_FINGER_C2H2_2"/>
    <property type="match status" value="4"/>
</dbReference>
<evidence type="ECO:0000313" key="7">
    <source>
        <dbReference type="EnsemblMetazoa" id="AMAM021457-PA"/>
    </source>
</evidence>
<keyword evidence="4" id="KW-0862">Zinc</keyword>
<dbReference type="GO" id="GO:0008270">
    <property type="term" value="F:zinc ion binding"/>
    <property type="evidence" value="ECO:0007669"/>
    <property type="project" value="UniProtKB-KW"/>
</dbReference>
<dbReference type="Proteomes" id="UP000075901">
    <property type="component" value="Unassembled WGS sequence"/>
</dbReference>
<sequence>MVSVCRFCARWAEGVMGVDDILLDNMLHAKDAVKQMFGFDLQNAEKVFLTLQERGELAYRVSESKNAGDTFRLEEMVEHEPVSVLSQNCVQETVELADGNVDGERLGEEMDSAAHDEGSLSAQPSERVIEISIEAIEELEITSSPLESAQVCVNVLSQSNRIQNSVDKYEDENHAPAIEGQRSTAGIKQECVNESHRRPMGEAVPPEQKANGADVCNKCYVCYRVYRTEAELMAHLIEHNDLLPYRCEQCSTIDCPFEFRTNQALNKHLETHSYPFRCGKCRLRFRSKCKIFDHIRTVHLHNRLYVCKHCKTKFYELRHMAAHRNEETERYPTTASRIERKQLVQRRSSRPFFQCAHCNRVFKYYANYKIHQTKHQQSQYLFRCSEIPCETYFTTYREWRRHMKLHYPYDGIPFMFEMLPESLQDTTV</sequence>
<evidence type="ECO:0000259" key="6">
    <source>
        <dbReference type="PROSITE" id="PS50157"/>
    </source>
</evidence>
<evidence type="ECO:0000256" key="4">
    <source>
        <dbReference type="ARBA" id="ARBA00022833"/>
    </source>
</evidence>
<reference evidence="8" key="1">
    <citation type="submission" date="2013-09" db="EMBL/GenBank/DDBJ databases">
        <title>The Genome Sequence of Anopheles maculatus species B.</title>
        <authorList>
            <consortium name="The Broad Institute Genomics Platform"/>
            <person name="Neafsey D.E."/>
            <person name="Besansky N."/>
            <person name="Howell P."/>
            <person name="Walton C."/>
            <person name="Young S.K."/>
            <person name="Zeng Q."/>
            <person name="Gargeya S."/>
            <person name="Fitzgerald M."/>
            <person name="Haas B."/>
            <person name="Abouelleil A."/>
            <person name="Allen A.W."/>
            <person name="Alvarado L."/>
            <person name="Arachchi H.M."/>
            <person name="Berlin A.M."/>
            <person name="Chapman S.B."/>
            <person name="Gainer-Dewar J."/>
            <person name="Goldberg J."/>
            <person name="Griggs A."/>
            <person name="Gujja S."/>
            <person name="Hansen M."/>
            <person name="Howarth C."/>
            <person name="Imamovic A."/>
            <person name="Ireland A."/>
            <person name="Larimer J."/>
            <person name="McCowan C."/>
            <person name="Murphy C."/>
            <person name="Pearson M."/>
            <person name="Poon T.W."/>
            <person name="Priest M."/>
            <person name="Roberts A."/>
            <person name="Saif S."/>
            <person name="Shea T."/>
            <person name="Sisk P."/>
            <person name="Sykes S."/>
            <person name="Wortman J."/>
            <person name="Nusbaum C."/>
            <person name="Birren B."/>
        </authorList>
    </citation>
    <scope>NUCLEOTIDE SEQUENCE [LARGE SCALE GENOMIC DNA]</scope>
    <source>
        <strain evidence="8">maculatus3</strain>
    </source>
</reference>
<name>A0A182T7Z2_9DIPT</name>
<keyword evidence="3 5" id="KW-0863">Zinc-finger</keyword>
<feature type="domain" description="C2H2-type" evidence="6">
    <location>
        <begin position="382"/>
        <end position="406"/>
    </location>
</feature>
<dbReference type="AlphaFoldDB" id="A0A182T7Z2"/>
<dbReference type="VEuPathDB" id="VectorBase:AMAM021457"/>
<dbReference type="PANTHER" id="PTHR24379">
    <property type="entry name" value="KRAB AND ZINC FINGER DOMAIN-CONTAINING"/>
    <property type="match status" value="1"/>
</dbReference>
<evidence type="ECO:0000256" key="1">
    <source>
        <dbReference type="ARBA" id="ARBA00022723"/>
    </source>
</evidence>
<dbReference type="Gene3D" id="3.30.160.60">
    <property type="entry name" value="Classic Zinc Finger"/>
    <property type="match status" value="3"/>
</dbReference>
<reference evidence="7" key="2">
    <citation type="submission" date="2020-05" db="UniProtKB">
        <authorList>
            <consortium name="EnsemblMetazoa"/>
        </authorList>
    </citation>
    <scope>IDENTIFICATION</scope>
    <source>
        <strain evidence="7">maculatus3</strain>
    </source>
</reference>
<dbReference type="EnsemblMetazoa" id="AMAM021457-RA">
    <property type="protein sequence ID" value="AMAM021457-PA"/>
    <property type="gene ID" value="AMAM021457"/>
</dbReference>
<dbReference type="SMART" id="SM00355">
    <property type="entry name" value="ZnF_C2H2"/>
    <property type="match status" value="6"/>
</dbReference>
<feature type="domain" description="C2H2-type" evidence="6">
    <location>
        <begin position="353"/>
        <end position="380"/>
    </location>
</feature>
<dbReference type="PANTHER" id="PTHR24379:SF121">
    <property type="entry name" value="C2H2-TYPE DOMAIN-CONTAINING PROTEIN"/>
    <property type="match status" value="1"/>
</dbReference>
<keyword evidence="2" id="KW-0677">Repeat</keyword>
<dbReference type="SUPFAM" id="SSF57667">
    <property type="entry name" value="beta-beta-alpha zinc fingers"/>
    <property type="match status" value="4"/>
</dbReference>
<feature type="domain" description="C2H2-type" evidence="6">
    <location>
        <begin position="245"/>
        <end position="273"/>
    </location>
</feature>
<organism evidence="7 8">
    <name type="scientific">Anopheles maculatus</name>
    <dbReference type="NCBI Taxonomy" id="74869"/>
    <lineage>
        <taxon>Eukaryota</taxon>
        <taxon>Metazoa</taxon>
        <taxon>Ecdysozoa</taxon>
        <taxon>Arthropoda</taxon>
        <taxon>Hexapoda</taxon>
        <taxon>Insecta</taxon>
        <taxon>Pterygota</taxon>
        <taxon>Neoptera</taxon>
        <taxon>Endopterygota</taxon>
        <taxon>Diptera</taxon>
        <taxon>Nematocera</taxon>
        <taxon>Culicoidea</taxon>
        <taxon>Culicidae</taxon>
        <taxon>Anophelinae</taxon>
        <taxon>Anopheles</taxon>
        <taxon>Anopheles maculatus group</taxon>
    </lineage>
</organism>
<dbReference type="InterPro" id="IPR036236">
    <property type="entry name" value="Znf_C2H2_sf"/>
</dbReference>
<protein>
    <recommendedName>
        <fullName evidence="6">C2H2-type domain-containing protein</fullName>
    </recommendedName>
</protein>
<keyword evidence="1" id="KW-0479">Metal-binding</keyword>
<evidence type="ECO:0000256" key="5">
    <source>
        <dbReference type="PROSITE-ProRule" id="PRU00042"/>
    </source>
</evidence>